<dbReference type="Proteomes" id="UP000308600">
    <property type="component" value="Unassembled WGS sequence"/>
</dbReference>
<organism evidence="1 2">
    <name type="scientific">Pluteus cervinus</name>
    <dbReference type="NCBI Taxonomy" id="181527"/>
    <lineage>
        <taxon>Eukaryota</taxon>
        <taxon>Fungi</taxon>
        <taxon>Dikarya</taxon>
        <taxon>Basidiomycota</taxon>
        <taxon>Agaricomycotina</taxon>
        <taxon>Agaricomycetes</taxon>
        <taxon>Agaricomycetidae</taxon>
        <taxon>Agaricales</taxon>
        <taxon>Pluteineae</taxon>
        <taxon>Pluteaceae</taxon>
        <taxon>Pluteus</taxon>
    </lineage>
</organism>
<gene>
    <name evidence="1" type="ORF">BDN72DRAFT_653317</name>
</gene>
<dbReference type="EMBL" id="ML208345">
    <property type="protein sequence ID" value="TFK68736.1"/>
    <property type="molecule type" value="Genomic_DNA"/>
</dbReference>
<name>A0ACD3ASN8_9AGAR</name>
<reference evidence="1 2" key="1">
    <citation type="journal article" date="2019" name="Nat. Ecol. Evol.">
        <title>Megaphylogeny resolves global patterns of mushroom evolution.</title>
        <authorList>
            <person name="Varga T."/>
            <person name="Krizsan K."/>
            <person name="Foldi C."/>
            <person name="Dima B."/>
            <person name="Sanchez-Garcia M."/>
            <person name="Sanchez-Ramirez S."/>
            <person name="Szollosi G.J."/>
            <person name="Szarkandi J.G."/>
            <person name="Papp V."/>
            <person name="Albert L."/>
            <person name="Andreopoulos W."/>
            <person name="Angelini C."/>
            <person name="Antonin V."/>
            <person name="Barry K.W."/>
            <person name="Bougher N.L."/>
            <person name="Buchanan P."/>
            <person name="Buyck B."/>
            <person name="Bense V."/>
            <person name="Catcheside P."/>
            <person name="Chovatia M."/>
            <person name="Cooper J."/>
            <person name="Damon W."/>
            <person name="Desjardin D."/>
            <person name="Finy P."/>
            <person name="Geml J."/>
            <person name="Haridas S."/>
            <person name="Hughes K."/>
            <person name="Justo A."/>
            <person name="Karasinski D."/>
            <person name="Kautmanova I."/>
            <person name="Kiss B."/>
            <person name="Kocsube S."/>
            <person name="Kotiranta H."/>
            <person name="LaButti K.M."/>
            <person name="Lechner B.E."/>
            <person name="Liimatainen K."/>
            <person name="Lipzen A."/>
            <person name="Lukacs Z."/>
            <person name="Mihaltcheva S."/>
            <person name="Morgado L.N."/>
            <person name="Niskanen T."/>
            <person name="Noordeloos M.E."/>
            <person name="Ohm R.A."/>
            <person name="Ortiz-Santana B."/>
            <person name="Ovrebo C."/>
            <person name="Racz N."/>
            <person name="Riley R."/>
            <person name="Savchenko A."/>
            <person name="Shiryaev A."/>
            <person name="Soop K."/>
            <person name="Spirin V."/>
            <person name="Szebenyi C."/>
            <person name="Tomsovsky M."/>
            <person name="Tulloss R.E."/>
            <person name="Uehling J."/>
            <person name="Grigoriev I.V."/>
            <person name="Vagvolgyi C."/>
            <person name="Papp T."/>
            <person name="Martin F.M."/>
            <person name="Miettinen O."/>
            <person name="Hibbett D.S."/>
            <person name="Nagy L.G."/>
        </authorList>
    </citation>
    <scope>NUCLEOTIDE SEQUENCE [LARGE SCALE GENOMIC DNA]</scope>
    <source>
        <strain evidence="1 2">NL-1719</strain>
    </source>
</reference>
<keyword evidence="2" id="KW-1185">Reference proteome</keyword>
<sequence length="422" mass="45629">MKGCLKMSSRSSSPGLECPHHPRKCVAFGADGSEVVYVADEWDRTPAEPARHLSYQDLLELKEIQRSLPLANQPSDPMTGKPASHYCSAVPIGLLPLCSESNPAPMNASSNTSSPSPSPTSSIPNSPTHWASSFKARDAVIAPQPRQLQPWHPPHFTQSLPGKPTSQPQKPKFSFLPLLDTPPTSATNSPFTSNPSSRTPSPDHLADPPTPTLTNASLDSSPHSHPSSSSSPEPPFFQLPPPKKRDESHHFGPDDSCNPHHLPQRSSGFQHDALYPGLPAAFSNMRFQPVGHGQNGSVQASSQRSSSNQTLKPPPTKRRKNIIVINDMEIEVDDDDDEDEYVDCRTATPVVSTTPVPCQSPVSTTDSKTKHPPSPPRTPSPQYSWRSSTPQLPSSPPRTNGYVCEATSLGSPIRFKRGTVAS</sequence>
<proteinExistence type="predicted"/>
<evidence type="ECO:0000313" key="2">
    <source>
        <dbReference type="Proteomes" id="UP000308600"/>
    </source>
</evidence>
<protein>
    <submittedName>
        <fullName evidence="1">Uncharacterized protein</fullName>
    </submittedName>
</protein>
<accession>A0ACD3ASN8</accession>
<evidence type="ECO:0000313" key="1">
    <source>
        <dbReference type="EMBL" id="TFK68736.1"/>
    </source>
</evidence>